<evidence type="ECO:0000313" key="1">
    <source>
        <dbReference type="EMBL" id="ERL56325.1"/>
    </source>
</evidence>
<comment type="caution">
    <text evidence="1">The sequence shown here is derived from an EMBL/GenBank/DDBJ whole genome shotgun (WGS) entry which is preliminary data.</text>
</comment>
<dbReference type="Proteomes" id="UP000016761">
    <property type="component" value="Unassembled WGS sequence"/>
</dbReference>
<accession>U4T5Y1</accession>
<gene>
    <name evidence="1" type="ORF">M917_1003</name>
</gene>
<dbReference type="AlphaFoldDB" id="U4T5Y1"/>
<name>U4T5Y1_9GAMM</name>
<organism evidence="1 2">
    <name type="scientific">Psychrobacter aquaticus CMS 56</name>
    <dbReference type="NCBI Taxonomy" id="1354303"/>
    <lineage>
        <taxon>Bacteria</taxon>
        <taxon>Pseudomonadati</taxon>
        <taxon>Pseudomonadota</taxon>
        <taxon>Gammaproteobacteria</taxon>
        <taxon>Moraxellales</taxon>
        <taxon>Moraxellaceae</taxon>
        <taxon>Psychrobacter</taxon>
    </lineage>
</organism>
<protein>
    <submittedName>
        <fullName evidence="1">Uncharacterized protein</fullName>
    </submittedName>
</protein>
<keyword evidence="2" id="KW-1185">Reference proteome</keyword>
<dbReference type="STRING" id="1354303.M917_1003"/>
<sequence length="51" mass="6003">MAINCYLLAVFYRFVLLHVKSTVFNRRSKQKLTAVYSTSFLAVAHREPIWI</sequence>
<dbReference type="PATRIC" id="fig|1354303.4.peg.991"/>
<reference evidence="1 2" key="1">
    <citation type="journal article" date="2013" name="Genome Announc.">
        <title>Draft Genome Sequence of Psychrobacter aquaticus Strain CMS 56T, Isolated from a Cyanobacterial Mat Sample Collected from Water Bodies in the McMurdo Dry Valley Region of Antarctica.</title>
        <authorList>
            <person name="Reddy G.S."/>
            <person name="Ara S."/>
            <person name="Singh A."/>
            <person name="Kumar Pinnaka A."/>
            <person name="Shivaji S."/>
        </authorList>
    </citation>
    <scope>NUCLEOTIDE SEQUENCE [LARGE SCALE GENOMIC DNA]</scope>
    <source>
        <strain evidence="1 2">CMS 56</strain>
    </source>
</reference>
<evidence type="ECO:0000313" key="2">
    <source>
        <dbReference type="Proteomes" id="UP000016761"/>
    </source>
</evidence>
<proteinExistence type="predicted"/>
<dbReference type="EMBL" id="AUSW01000015">
    <property type="protein sequence ID" value="ERL56325.1"/>
    <property type="molecule type" value="Genomic_DNA"/>
</dbReference>